<feature type="compositionally biased region" description="Basic and acidic residues" evidence="7">
    <location>
        <begin position="396"/>
        <end position="412"/>
    </location>
</feature>
<evidence type="ECO:0000256" key="7">
    <source>
        <dbReference type="SAM" id="MobiDB-lite"/>
    </source>
</evidence>
<evidence type="ECO:0000256" key="2">
    <source>
        <dbReference type="ARBA" id="ARBA00023015"/>
    </source>
</evidence>
<gene>
    <name evidence="9" type="ORF">BGT96224V2_LOCUS3717</name>
</gene>
<feature type="domain" description="BZIP" evidence="8">
    <location>
        <begin position="412"/>
        <end position="475"/>
    </location>
</feature>
<feature type="region of interest" description="Disordered" evidence="7">
    <location>
        <begin position="509"/>
        <end position="534"/>
    </location>
</feature>
<dbReference type="GO" id="GO:0005634">
    <property type="term" value="C:nucleus"/>
    <property type="evidence" value="ECO:0007669"/>
    <property type="project" value="UniProtKB-SubCell"/>
</dbReference>
<dbReference type="SUPFAM" id="SSF57959">
    <property type="entry name" value="Leucine zipper domain"/>
    <property type="match status" value="1"/>
</dbReference>
<dbReference type="OrthoDB" id="295274at2759"/>
<protein>
    <submittedName>
        <fullName evidence="9">Bgt-3896</fullName>
    </submittedName>
</protein>
<evidence type="ECO:0000256" key="5">
    <source>
        <dbReference type="ARBA" id="ARBA00023242"/>
    </source>
</evidence>
<dbReference type="SMART" id="SM00338">
    <property type="entry name" value="BRLZ"/>
    <property type="match status" value="1"/>
</dbReference>
<dbReference type="InterPro" id="IPR002112">
    <property type="entry name" value="Leuzip_Jun"/>
</dbReference>
<dbReference type="PANTHER" id="PTHR19304">
    <property type="entry name" value="CYCLIC-AMP RESPONSE ELEMENT BINDING PROTEIN"/>
    <property type="match status" value="1"/>
</dbReference>
<dbReference type="GO" id="GO:0003700">
    <property type="term" value="F:DNA-binding transcription factor activity"/>
    <property type="evidence" value="ECO:0007669"/>
    <property type="project" value="InterPro"/>
</dbReference>
<keyword evidence="2" id="KW-0805">Transcription regulation</keyword>
<dbReference type="Pfam" id="PF00170">
    <property type="entry name" value="bZIP_1"/>
    <property type="match status" value="1"/>
</dbReference>
<evidence type="ECO:0000256" key="6">
    <source>
        <dbReference type="SAM" id="Coils"/>
    </source>
</evidence>
<keyword evidence="5" id="KW-0539">Nucleus</keyword>
<dbReference type="PROSITE" id="PS50217">
    <property type="entry name" value="BZIP"/>
    <property type="match status" value="1"/>
</dbReference>
<feature type="compositionally biased region" description="Basic and acidic residues" evidence="7">
    <location>
        <begin position="1"/>
        <end position="13"/>
    </location>
</feature>
<feature type="region of interest" description="Disordered" evidence="7">
    <location>
        <begin position="304"/>
        <end position="412"/>
    </location>
</feature>
<accession>A0A381L9G1</accession>
<dbReference type="EMBL" id="UIGY01000084">
    <property type="protein sequence ID" value="SUZ10548.1"/>
    <property type="molecule type" value="Genomic_DNA"/>
</dbReference>
<keyword evidence="4" id="KW-0804">Transcription</keyword>
<dbReference type="InterPro" id="IPR021756">
    <property type="entry name" value="TF_Aft1_HRR"/>
</dbReference>
<dbReference type="InterPro" id="IPR051027">
    <property type="entry name" value="bZIP_transcription_factors"/>
</dbReference>
<comment type="subcellular location">
    <subcellularLocation>
        <location evidence="1">Nucleus</location>
    </subcellularLocation>
</comment>
<evidence type="ECO:0000256" key="1">
    <source>
        <dbReference type="ARBA" id="ARBA00004123"/>
    </source>
</evidence>
<dbReference type="Pfam" id="PF11786">
    <property type="entry name" value="Aft1_HRA"/>
    <property type="match status" value="2"/>
</dbReference>
<dbReference type="Gene3D" id="1.20.5.170">
    <property type="match status" value="1"/>
</dbReference>
<evidence type="ECO:0000313" key="9">
    <source>
        <dbReference type="EMBL" id="SUZ10548.1"/>
    </source>
</evidence>
<sequence>METSRESTIKKVDIASPAQAKVEIPKRNDLAKKPEQIKSEAKEPLAPPRPGQPPNQSSDYFSGTHGHLASEANPFDFSFAGGSSNNSNCGAIQTPGGTRLPPVSNLTSPAGMLGPGITGAYWGPNSLRSGPVSPAMIGGPQKSNEDYFADGHHIRDLRGGFITANESALRSGFTPGADSHVRAGLTPGGSGSMFPEPIPNSSSIFNPITSGTATPSTLEFHRVAMNAQKRSQIQQQNDITPQSSEHLSSMEVKSVAPGQFDDANAAASGLFLLAQSRDGQQLPGQYQMATSQIPIHVQVPPVNKERADCSKPLDNTSNSQHQKRASISTASRGDDSASENESNKMKARDKNKRNPLTTNGRRKASESSTKSHPIKKSKGNNGNSHSVEEPMSEDETGNHSELGADGKKMTDEEKRKNFLERNRIAALKCRQRKKQWLNSLQAKVEVYASENEGLNAQIQALRDEIVHIKTLLLAHKECPVSVAQGISGMNMHQLINEGGFTAPMNPYSIGAPLSHQQQQPSVINGQSMPQRRFS</sequence>
<keyword evidence="3" id="KW-0238">DNA-binding</keyword>
<dbReference type="InterPro" id="IPR021755">
    <property type="entry name" value="TF_Aft1_HRA"/>
</dbReference>
<evidence type="ECO:0000256" key="4">
    <source>
        <dbReference type="ARBA" id="ARBA00023163"/>
    </source>
</evidence>
<dbReference type="FunFam" id="1.20.5.170:FF:000053">
    <property type="entry name" value="BZIP transcription factor AtfA"/>
    <property type="match status" value="1"/>
</dbReference>
<feature type="compositionally biased region" description="Polar residues" evidence="7">
    <location>
        <begin position="313"/>
        <end position="331"/>
    </location>
</feature>
<dbReference type="GO" id="GO:0003677">
    <property type="term" value="F:DNA binding"/>
    <property type="evidence" value="ECO:0007669"/>
    <property type="project" value="UniProtKB-KW"/>
</dbReference>
<dbReference type="Pfam" id="PF11787">
    <property type="entry name" value="Aft1_HRR"/>
    <property type="match status" value="1"/>
</dbReference>
<dbReference type="InterPro" id="IPR020956">
    <property type="entry name" value="TF_Aft1_OSM"/>
</dbReference>
<dbReference type="PRINTS" id="PR00043">
    <property type="entry name" value="LEUZIPPRJUN"/>
</dbReference>
<organism evidence="9">
    <name type="scientific">Blumeria graminis f. sp. tritici 96224</name>
    <dbReference type="NCBI Taxonomy" id="1268274"/>
    <lineage>
        <taxon>Eukaryota</taxon>
        <taxon>Fungi</taxon>
        <taxon>Dikarya</taxon>
        <taxon>Ascomycota</taxon>
        <taxon>Pezizomycotina</taxon>
        <taxon>Leotiomycetes</taxon>
        <taxon>Erysiphales</taxon>
        <taxon>Erysiphaceae</taxon>
        <taxon>Blumeria</taxon>
    </lineage>
</organism>
<evidence type="ECO:0000256" key="3">
    <source>
        <dbReference type="ARBA" id="ARBA00023125"/>
    </source>
</evidence>
<dbReference type="Pfam" id="PF11785">
    <property type="entry name" value="Aft1_OSA"/>
    <property type="match status" value="1"/>
</dbReference>
<name>A0A381L9G1_BLUGR</name>
<dbReference type="AlphaFoldDB" id="A0A381L9G1"/>
<dbReference type="InterPro" id="IPR046347">
    <property type="entry name" value="bZIP_sf"/>
</dbReference>
<proteinExistence type="predicted"/>
<dbReference type="InterPro" id="IPR004827">
    <property type="entry name" value="bZIP"/>
</dbReference>
<feature type="region of interest" description="Disordered" evidence="7">
    <location>
        <begin position="1"/>
        <end position="67"/>
    </location>
</feature>
<feature type="coiled-coil region" evidence="6">
    <location>
        <begin position="437"/>
        <end position="471"/>
    </location>
</feature>
<dbReference type="CDD" id="cd14687">
    <property type="entry name" value="bZIP_ATF2"/>
    <property type="match status" value="1"/>
</dbReference>
<reference evidence="9" key="1">
    <citation type="submission" date="2018-07" db="EMBL/GenBank/DDBJ databases">
        <authorList>
            <person name="Quirk P.G."/>
            <person name="Krulwich T.A."/>
        </authorList>
    </citation>
    <scope>NUCLEOTIDE SEQUENCE</scope>
    <source>
        <strain evidence="9">96224</strain>
    </source>
</reference>
<evidence type="ECO:0000259" key="8">
    <source>
        <dbReference type="PROSITE" id="PS50217"/>
    </source>
</evidence>
<keyword evidence="6" id="KW-0175">Coiled coil</keyword>
<feature type="compositionally biased region" description="Basic and acidic residues" evidence="7">
    <location>
        <begin position="23"/>
        <end position="43"/>
    </location>
</feature>
<feature type="compositionally biased region" description="Polar residues" evidence="7">
    <location>
        <begin position="514"/>
        <end position="534"/>
    </location>
</feature>